<evidence type="ECO:0000259" key="5">
    <source>
        <dbReference type="PROSITE" id="PS51741"/>
    </source>
</evidence>
<reference evidence="6" key="2">
    <citation type="submission" date="2023-05" db="EMBL/GenBank/DDBJ databases">
        <authorList>
            <consortium name="Lawrence Berkeley National Laboratory"/>
            <person name="Steindorff A."/>
            <person name="Hensen N."/>
            <person name="Bonometti L."/>
            <person name="Westerberg I."/>
            <person name="Brannstrom I.O."/>
            <person name="Guillou S."/>
            <person name="Cros-Aarteil S."/>
            <person name="Calhoun S."/>
            <person name="Haridas S."/>
            <person name="Kuo A."/>
            <person name="Mondo S."/>
            <person name="Pangilinan J."/>
            <person name="Riley R."/>
            <person name="Labutti K."/>
            <person name="Andreopoulos B."/>
            <person name="Lipzen A."/>
            <person name="Chen C."/>
            <person name="Yanf M."/>
            <person name="Daum C."/>
            <person name="Ng V."/>
            <person name="Clum A."/>
            <person name="Ohm R."/>
            <person name="Martin F."/>
            <person name="Silar P."/>
            <person name="Natvig D."/>
            <person name="Lalanne C."/>
            <person name="Gautier V."/>
            <person name="Ament-Velasquez S.L."/>
            <person name="Kruys A."/>
            <person name="Hutchinson M.I."/>
            <person name="Powell A.J."/>
            <person name="Barry K."/>
            <person name="Miller A.N."/>
            <person name="Grigoriev I.V."/>
            <person name="Debuchy R."/>
            <person name="Gladieux P."/>
            <person name="Thoren M.H."/>
            <person name="Johannesson H."/>
        </authorList>
    </citation>
    <scope>NUCLEOTIDE SEQUENCE</scope>
    <source>
        <strain evidence="6">PSN243</strain>
    </source>
</reference>
<dbReference type="PROSITE" id="PS50238">
    <property type="entry name" value="RHOGAP"/>
    <property type="match status" value="1"/>
</dbReference>
<dbReference type="InterPro" id="IPR000198">
    <property type="entry name" value="RhoGAP_dom"/>
</dbReference>
<keyword evidence="2" id="KW-0175">Coiled coil</keyword>
<evidence type="ECO:0000256" key="2">
    <source>
        <dbReference type="PROSITE-ProRule" id="PRU01077"/>
    </source>
</evidence>
<dbReference type="Pfam" id="PF00611">
    <property type="entry name" value="FCH"/>
    <property type="match status" value="1"/>
</dbReference>
<dbReference type="InterPro" id="IPR008936">
    <property type="entry name" value="Rho_GTPase_activation_prot"/>
</dbReference>
<dbReference type="FunFam" id="1.10.555.10:FF:000041">
    <property type="entry name" value="Rho GTPase activator (Rgd1)"/>
    <property type="match status" value="1"/>
</dbReference>
<dbReference type="FunFam" id="1.20.1270.60:FF:000063">
    <property type="entry name" value="Rho GTPase activator"/>
    <property type="match status" value="1"/>
</dbReference>
<dbReference type="Pfam" id="PF00620">
    <property type="entry name" value="RhoGAP"/>
    <property type="match status" value="1"/>
</dbReference>
<dbReference type="GO" id="GO:0005096">
    <property type="term" value="F:GTPase activator activity"/>
    <property type="evidence" value="ECO:0007669"/>
    <property type="project" value="UniProtKB-KW"/>
</dbReference>
<dbReference type="GO" id="GO:0007165">
    <property type="term" value="P:signal transduction"/>
    <property type="evidence" value="ECO:0007669"/>
    <property type="project" value="InterPro"/>
</dbReference>
<dbReference type="PANTHER" id="PTHR23176:SF136">
    <property type="entry name" value="RHO GTPASE ACTIVATOR (RGD1)"/>
    <property type="match status" value="1"/>
</dbReference>
<dbReference type="InterPro" id="IPR031160">
    <property type="entry name" value="F_BAR_dom"/>
</dbReference>
<dbReference type="SUPFAM" id="SSF48350">
    <property type="entry name" value="GTPase activation domain, GAP"/>
    <property type="match status" value="1"/>
</dbReference>
<feature type="compositionally biased region" description="Polar residues" evidence="3">
    <location>
        <begin position="331"/>
        <end position="342"/>
    </location>
</feature>
<proteinExistence type="predicted"/>
<evidence type="ECO:0008006" key="8">
    <source>
        <dbReference type="Google" id="ProtNLM"/>
    </source>
</evidence>
<dbReference type="Gene3D" id="1.20.1270.60">
    <property type="entry name" value="Arfaptin homology (AH) domain/BAR domain"/>
    <property type="match status" value="1"/>
</dbReference>
<dbReference type="SMART" id="SM00324">
    <property type="entry name" value="RhoGAP"/>
    <property type="match status" value="1"/>
</dbReference>
<evidence type="ECO:0000259" key="4">
    <source>
        <dbReference type="PROSITE" id="PS50238"/>
    </source>
</evidence>
<feature type="domain" description="Rho-GAP" evidence="4">
    <location>
        <begin position="539"/>
        <end position="731"/>
    </location>
</feature>
<feature type="compositionally biased region" description="Low complexity" evidence="3">
    <location>
        <begin position="522"/>
        <end position="532"/>
    </location>
</feature>
<dbReference type="AlphaFoldDB" id="A0AAV9GJA6"/>
<dbReference type="PANTHER" id="PTHR23176">
    <property type="entry name" value="RHO/RAC/CDC GTPASE-ACTIVATING PROTEIN"/>
    <property type="match status" value="1"/>
</dbReference>
<evidence type="ECO:0000256" key="1">
    <source>
        <dbReference type="ARBA" id="ARBA00022468"/>
    </source>
</evidence>
<evidence type="ECO:0000313" key="6">
    <source>
        <dbReference type="EMBL" id="KAK4447485.1"/>
    </source>
</evidence>
<dbReference type="CDD" id="cd07652">
    <property type="entry name" value="F-BAR_Rgd1"/>
    <property type="match status" value="1"/>
</dbReference>
<dbReference type="InterPro" id="IPR050729">
    <property type="entry name" value="Rho-GAP"/>
</dbReference>
<dbReference type="CDD" id="cd04398">
    <property type="entry name" value="RhoGAP_fRGD1"/>
    <property type="match status" value="1"/>
</dbReference>
<feature type="region of interest" description="Disordered" evidence="3">
    <location>
        <begin position="309"/>
        <end position="532"/>
    </location>
</feature>
<dbReference type="GO" id="GO:0005938">
    <property type="term" value="C:cell cortex"/>
    <property type="evidence" value="ECO:0007669"/>
    <property type="project" value="UniProtKB-ARBA"/>
</dbReference>
<comment type="caution">
    <text evidence="6">The sequence shown here is derived from an EMBL/GenBank/DDBJ whole genome shotgun (WGS) entry which is preliminary data.</text>
</comment>
<dbReference type="SMART" id="SM00055">
    <property type="entry name" value="FCH"/>
    <property type="match status" value="1"/>
</dbReference>
<dbReference type="SUPFAM" id="SSF103657">
    <property type="entry name" value="BAR/IMD domain-like"/>
    <property type="match status" value="1"/>
</dbReference>
<gene>
    <name evidence="6" type="ORF">QBC34DRAFT_303029</name>
</gene>
<keyword evidence="7" id="KW-1185">Reference proteome</keyword>
<protein>
    <recommendedName>
        <fullName evidence="8">Rho-GTPase-activating protein</fullName>
    </recommendedName>
</protein>
<name>A0AAV9GJA6_9PEZI</name>
<reference evidence="6" key="1">
    <citation type="journal article" date="2023" name="Mol. Phylogenet. Evol.">
        <title>Genome-scale phylogeny and comparative genomics of the fungal order Sordariales.</title>
        <authorList>
            <person name="Hensen N."/>
            <person name="Bonometti L."/>
            <person name="Westerberg I."/>
            <person name="Brannstrom I.O."/>
            <person name="Guillou S."/>
            <person name="Cros-Aarteil S."/>
            <person name="Calhoun S."/>
            <person name="Haridas S."/>
            <person name="Kuo A."/>
            <person name="Mondo S."/>
            <person name="Pangilinan J."/>
            <person name="Riley R."/>
            <person name="LaButti K."/>
            <person name="Andreopoulos B."/>
            <person name="Lipzen A."/>
            <person name="Chen C."/>
            <person name="Yan M."/>
            <person name="Daum C."/>
            <person name="Ng V."/>
            <person name="Clum A."/>
            <person name="Steindorff A."/>
            <person name="Ohm R.A."/>
            <person name="Martin F."/>
            <person name="Silar P."/>
            <person name="Natvig D.O."/>
            <person name="Lalanne C."/>
            <person name="Gautier V."/>
            <person name="Ament-Velasquez S.L."/>
            <person name="Kruys A."/>
            <person name="Hutchinson M.I."/>
            <person name="Powell A.J."/>
            <person name="Barry K."/>
            <person name="Miller A.N."/>
            <person name="Grigoriev I.V."/>
            <person name="Debuchy R."/>
            <person name="Gladieux P."/>
            <person name="Hiltunen Thoren M."/>
            <person name="Johannesson H."/>
        </authorList>
    </citation>
    <scope>NUCLEOTIDE SEQUENCE</scope>
    <source>
        <strain evidence="6">PSN243</strain>
    </source>
</reference>
<dbReference type="Proteomes" id="UP001321760">
    <property type="component" value="Unassembled WGS sequence"/>
</dbReference>
<feature type="domain" description="F-BAR" evidence="5">
    <location>
        <begin position="28"/>
        <end position="300"/>
    </location>
</feature>
<dbReference type="InterPro" id="IPR027267">
    <property type="entry name" value="AH/BAR_dom_sf"/>
</dbReference>
<dbReference type="PROSITE" id="PS51741">
    <property type="entry name" value="F_BAR"/>
    <property type="match status" value="1"/>
</dbReference>
<dbReference type="Gene3D" id="1.10.555.10">
    <property type="entry name" value="Rho GTPase activation protein"/>
    <property type="match status" value="1"/>
</dbReference>
<feature type="compositionally biased region" description="Polar residues" evidence="3">
    <location>
        <begin position="413"/>
        <end position="429"/>
    </location>
</feature>
<dbReference type="InterPro" id="IPR001060">
    <property type="entry name" value="FCH_dom"/>
</dbReference>
<evidence type="ECO:0000256" key="3">
    <source>
        <dbReference type="SAM" id="MobiDB-lite"/>
    </source>
</evidence>
<dbReference type="EMBL" id="MU865949">
    <property type="protein sequence ID" value="KAK4447485.1"/>
    <property type="molecule type" value="Genomic_DNA"/>
</dbReference>
<organism evidence="6 7">
    <name type="scientific">Podospora aff. communis PSN243</name>
    <dbReference type="NCBI Taxonomy" id="3040156"/>
    <lineage>
        <taxon>Eukaryota</taxon>
        <taxon>Fungi</taxon>
        <taxon>Dikarya</taxon>
        <taxon>Ascomycota</taxon>
        <taxon>Pezizomycotina</taxon>
        <taxon>Sordariomycetes</taxon>
        <taxon>Sordariomycetidae</taxon>
        <taxon>Sordariales</taxon>
        <taxon>Podosporaceae</taxon>
        <taxon>Podospora</taxon>
    </lineage>
</organism>
<evidence type="ECO:0000313" key="7">
    <source>
        <dbReference type="Proteomes" id="UP001321760"/>
    </source>
</evidence>
<accession>A0AAV9GJA6</accession>
<feature type="compositionally biased region" description="Polar residues" evidence="3">
    <location>
        <begin position="498"/>
        <end position="508"/>
    </location>
</feature>
<keyword evidence="1" id="KW-0343">GTPase activation</keyword>
<feature type="compositionally biased region" description="Low complexity" evidence="3">
    <location>
        <begin position="468"/>
        <end position="497"/>
    </location>
</feature>
<sequence>MSLGDAATAPENGDTTTVNLGLTNPQDDEMNAHVQEVLSSEIGISAMLNRLKQSIASAKEFALFLRKRSQLEEEHANGLKKLCRMSQDSLHRADLRTGTFAKAYEEMMNIHERMADNGLQFAMSLHQMHEDLVELAAIAEKSRKGWKQNGLLAEQRVHDLENAMRKSKAKYDSLAEQYDQVRTGGSTGGKMFALRAKTGEQREEDLLRKAQAADQDYMSKVQIVQVERSELITKTRPETVKALQDIVKECDSGVVLQMQKFASFNEKLLLSNGLSISPLKNTPEARSLRETILAIDNDRDLQDYISTYFSRMPPKGGEPKYERNPLLDQGSRPQPLSYNPSAPQGGLPPIQAPPTQMFGGPGSRSSTFVDTPVSPPHQGPVMGHHYGQSTSSIPMMSGGQRPGSQPQHERTFSHGSLLTQTGPNGSSSFGPPREPIQPQSQMSGPRFNGAGPYSPVSAQGPPQLGALPFQPSQSHPPSQPQQPLSYGQPPQQQTGPQSANPLQQNPASSAGLPSHPAQGRGQSPPAAPQIAPSRPVFGVSLSRLYERDSLAVPQVVYQCIQAVDLFGLGVEGIYRLSGSVPHVNKLKTLFDTDSGSSNLDFRNPENFFHDVNSVAGLLKQFFRDLPDPLLTKEHYSGFIEAAKNEDDVVRRDSLHAIINSLPDPNYATLRALTLHLYRVMENSGTNRMSSQNLAIVFGPTLMGTAPGSNISDAGWQVRVVDTILQNTYQIFDDDD</sequence>